<evidence type="ECO:0000259" key="3">
    <source>
        <dbReference type="Pfam" id="PF04321"/>
    </source>
</evidence>
<dbReference type="GO" id="GO:0008831">
    <property type="term" value="F:dTDP-4-dehydrorhamnose reductase activity"/>
    <property type="evidence" value="ECO:0007669"/>
    <property type="project" value="UniProtKB-EC"/>
</dbReference>
<reference evidence="4 5" key="1">
    <citation type="journal article" date="2015" name="Nature">
        <title>rRNA introns, odd ribosomes, and small enigmatic genomes across a large radiation of phyla.</title>
        <authorList>
            <person name="Brown C.T."/>
            <person name="Hug L.A."/>
            <person name="Thomas B.C."/>
            <person name="Sharon I."/>
            <person name="Castelle C.J."/>
            <person name="Singh A."/>
            <person name="Wilkins M.J."/>
            <person name="Williams K.H."/>
            <person name="Banfield J.F."/>
        </authorList>
    </citation>
    <scope>NUCLEOTIDE SEQUENCE [LARGE SCALE GENOMIC DNA]</scope>
</reference>
<organism evidence="4 5">
    <name type="scientific">Candidatus Daviesbacteria bacterium GW2011_GWC2_40_12</name>
    <dbReference type="NCBI Taxonomy" id="1618431"/>
    <lineage>
        <taxon>Bacteria</taxon>
        <taxon>Candidatus Daviesiibacteriota</taxon>
    </lineage>
</organism>
<sequence length="295" mass="33278">MKKILVFGGAGLVGSKFIELFSHKFQFLAPDISEIDILNKDQVSKTFEQFNPDTVINFAAITNVEEAENQKQSKEGICFRVNAIGAKNIAEVCKSFDKHLIHISTEYVFDGAKAESPYSEEDKPNPINWYGQTKLFGEQFVLESGCFGVIIRICMPFSSFYDLKKDVARFFLDKLKSGSEITAIEDQNITPTSVSDIAHALALVADTKTRGLYHVCSKNSTSPYKFAQLIAQSFNLNASLIKPISFDEYNRGKKAKLLRNSWMDSAKFTQEKGPEILHRIEESILLFKKTVDERE</sequence>
<accession>A0A0G0T659</accession>
<name>A0A0G0T659_9BACT</name>
<dbReference type="Gene3D" id="3.90.25.10">
    <property type="entry name" value="UDP-galactose 4-epimerase, domain 1"/>
    <property type="match status" value="1"/>
</dbReference>
<dbReference type="PANTHER" id="PTHR10491">
    <property type="entry name" value="DTDP-4-DEHYDRORHAMNOSE REDUCTASE"/>
    <property type="match status" value="1"/>
</dbReference>
<dbReference type="EC" id="1.1.1.133" evidence="2"/>
<dbReference type="CDD" id="cd05254">
    <property type="entry name" value="dTDP_HR_like_SDR_e"/>
    <property type="match status" value="1"/>
</dbReference>
<evidence type="ECO:0000313" key="4">
    <source>
        <dbReference type="EMBL" id="KKR42600.1"/>
    </source>
</evidence>
<dbReference type="AlphaFoldDB" id="A0A0G0T659"/>
<dbReference type="Pfam" id="PF04321">
    <property type="entry name" value="RmlD_sub_bind"/>
    <property type="match status" value="1"/>
</dbReference>
<evidence type="ECO:0000256" key="1">
    <source>
        <dbReference type="ARBA" id="ARBA00010944"/>
    </source>
</evidence>
<dbReference type="Proteomes" id="UP000034881">
    <property type="component" value="Unassembled WGS sequence"/>
</dbReference>
<dbReference type="PATRIC" id="fig|1618431.3.peg.51"/>
<dbReference type="GO" id="GO:0005829">
    <property type="term" value="C:cytosol"/>
    <property type="evidence" value="ECO:0007669"/>
    <property type="project" value="TreeGrafter"/>
</dbReference>
<keyword evidence="2" id="KW-0560">Oxidoreductase</keyword>
<dbReference type="GO" id="GO:0019305">
    <property type="term" value="P:dTDP-rhamnose biosynthetic process"/>
    <property type="evidence" value="ECO:0007669"/>
    <property type="project" value="UniProtKB-UniPathway"/>
</dbReference>
<dbReference type="PANTHER" id="PTHR10491:SF4">
    <property type="entry name" value="METHIONINE ADENOSYLTRANSFERASE 2 SUBUNIT BETA"/>
    <property type="match status" value="1"/>
</dbReference>
<keyword evidence="2" id="KW-0521">NADP</keyword>
<evidence type="ECO:0000313" key="5">
    <source>
        <dbReference type="Proteomes" id="UP000034881"/>
    </source>
</evidence>
<comment type="pathway">
    <text evidence="2">Carbohydrate biosynthesis; dTDP-L-rhamnose biosynthesis.</text>
</comment>
<dbReference type="InterPro" id="IPR005913">
    <property type="entry name" value="dTDP_dehydrorham_reduct"/>
</dbReference>
<feature type="domain" description="RmlD-like substrate binding" evidence="3">
    <location>
        <begin position="3"/>
        <end position="273"/>
    </location>
</feature>
<protein>
    <recommendedName>
        <fullName evidence="2">dTDP-4-dehydrorhamnose reductase</fullName>
        <ecNumber evidence="2">1.1.1.133</ecNumber>
    </recommendedName>
</protein>
<proteinExistence type="inferred from homology"/>
<dbReference type="SUPFAM" id="SSF51735">
    <property type="entry name" value="NAD(P)-binding Rossmann-fold domains"/>
    <property type="match status" value="1"/>
</dbReference>
<gene>
    <name evidence="4" type="ORF">UT77_C0001G0051</name>
</gene>
<dbReference type="EMBL" id="LBYB01000001">
    <property type="protein sequence ID" value="KKR42600.1"/>
    <property type="molecule type" value="Genomic_DNA"/>
</dbReference>
<dbReference type="InterPro" id="IPR036291">
    <property type="entry name" value="NAD(P)-bd_dom_sf"/>
</dbReference>
<comment type="function">
    <text evidence="2">Catalyzes the reduction of dTDP-6-deoxy-L-lyxo-4-hexulose to yield dTDP-L-rhamnose.</text>
</comment>
<dbReference type="UniPathway" id="UPA00124"/>
<comment type="caution">
    <text evidence="4">The sequence shown here is derived from an EMBL/GenBank/DDBJ whole genome shotgun (WGS) entry which is preliminary data.</text>
</comment>
<comment type="similarity">
    <text evidence="1 2">Belongs to the dTDP-4-dehydrorhamnose reductase family.</text>
</comment>
<evidence type="ECO:0000256" key="2">
    <source>
        <dbReference type="RuleBase" id="RU364082"/>
    </source>
</evidence>
<dbReference type="InterPro" id="IPR029903">
    <property type="entry name" value="RmlD-like-bd"/>
</dbReference>
<dbReference type="Gene3D" id="3.40.50.720">
    <property type="entry name" value="NAD(P)-binding Rossmann-like Domain"/>
    <property type="match status" value="1"/>
</dbReference>